<evidence type="ECO:0000256" key="7">
    <source>
        <dbReference type="ARBA" id="ARBA00022842"/>
    </source>
</evidence>
<organism evidence="14 15">
    <name type="scientific">Sporolactobacillus inulinus</name>
    <dbReference type="NCBI Taxonomy" id="2078"/>
    <lineage>
        <taxon>Bacteria</taxon>
        <taxon>Bacillati</taxon>
        <taxon>Bacillota</taxon>
        <taxon>Bacilli</taxon>
        <taxon>Bacillales</taxon>
        <taxon>Sporolactobacillaceae</taxon>
        <taxon>Sporolactobacillus</taxon>
    </lineage>
</organism>
<evidence type="ECO:0000256" key="5">
    <source>
        <dbReference type="ARBA" id="ARBA00022605"/>
    </source>
</evidence>
<feature type="binding site" evidence="10 11">
    <location>
        <position position="252"/>
    </location>
    <ligand>
        <name>substrate</name>
    </ligand>
</feature>
<dbReference type="Pfam" id="PF01450">
    <property type="entry name" value="KARI_C"/>
    <property type="match status" value="1"/>
</dbReference>
<dbReference type="InterPro" id="IPR000506">
    <property type="entry name" value="KARI_C"/>
</dbReference>
<comment type="caution">
    <text evidence="14">The sequence shown here is derived from an EMBL/GenBank/DDBJ whole genome shotgun (WGS) entry which is preliminary data.</text>
</comment>
<comment type="caution">
    <text evidence="10">Lacks conserved residue(s) required for the propagation of feature annotation.</text>
</comment>
<feature type="binding site" evidence="10 11">
    <location>
        <position position="231"/>
    </location>
    <ligand>
        <name>Mg(2+)</name>
        <dbReference type="ChEBI" id="CHEBI:18420"/>
        <label>2</label>
    </ligand>
</feature>
<dbReference type="FunFam" id="3.40.50.720:FF:000023">
    <property type="entry name" value="Ketol-acid reductoisomerase (NADP(+))"/>
    <property type="match status" value="1"/>
</dbReference>
<feature type="binding site" evidence="10">
    <location>
        <position position="53"/>
    </location>
    <ligand>
        <name>NADP(+)</name>
        <dbReference type="ChEBI" id="CHEBI:58349"/>
    </ligand>
</feature>
<keyword evidence="8 10" id="KW-0560">Oxidoreductase</keyword>
<evidence type="ECO:0000256" key="4">
    <source>
        <dbReference type="ARBA" id="ARBA00010318"/>
    </source>
</evidence>
<dbReference type="InterPro" id="IPR013023">
    <property type="entry name" value="KARI"/>
</dbReference>
<dbReference type="SUPFAM" id="SSF48179">
    <property type="entry name" value="6-phosphogluconate dehydrogenase C-terminal domain-like"/>
    <property type="match status" value="1"/>
</dbReference>
<dbReference type="SUPFAM" id="SSF51735">
    <property type="entry name" value="NAD(P)-binding Rossmann-fold domains"/>
    <property type="match status" value="1"/>
</dbReference>
<feature type="active site" evidence="10">
    <location>
        <position position="108"/>
    </location>
</feature>
<comment type="pathway">
    <text evidence="3 10">Amino-acid biosynthesis; L-isoleucine biosynthesis; L-isoleucine from 2-oxobutanoate: step 2/4.</text>
</comment>
<comment type="function">
    <text evidence="1 10">Involved in the biosynthesis of branched-chain amino acids (BCAA). Catalyzes an alkyl-migration followed by a ketol-acid reduction of (S)-2-acetolactate (S2AL) to yield (R)-2,3-dihydroxy-isovalerate. In the isomerase reaction, S2AL is rearranged via a Mg-dependent methyl migration to produce 3-hydroxy-3-methyl-2-ketobutyrate (HMKB). In the reductase reaction, this 2-ketoacid undergoes a metal-dependent reduction by NADPH to yield (R)-2,3-dihydroxy-isovalerate.</text>
</comment>
<accession>A0A4Y1ZIF4</accession>
<comment type="catalytic activity">
    <reaction evidence="10">
        <text>(2R,3R)-2,3-dihydroxy-3-methylpentanoate + NADP(+) = (S)-2-ethyl-2-hydroxy-3-oxobutanoate + NADPH + H(+)</text>
        <dbReference type="Rhea" id="RHEA:13493"/>
        <dbReference type="ChEBI" id="CHEBI:15378"/>
        <dbReference type="ChEBI" id="CHEBI:49256"/>
        <dbReference type="ChEBI" id="CHEBI:49258"/>
        <dbReference type="ChEBI" id="CHEBI:57783"/>
        <dbReference type="ChEBI" id="CHEBI:58349"/>
        <dbReference type="EC" id="1.1.1.86"/>
    </reaction>
</comment>
<dbReference type="NCBIfam" id="TIGR00465">
    <property type="entry name" value="ilvC"/>
    <property type="match status" value="1"/>
</dbReference>
<dbReference type="Gene3D" id="3.40.50.720">
    <property type="entry name" value="NAD(P)-binding Rossmann-like Domain"/>
    <property type="match status" value="1"/>
</dbReference>
<protein>
    <recommendedName>
        <fullName evidence="10">Ketol-acid reductoisomerase (NADP(+))</fullName>
        <shortName evidence="10">KARI</shortName>
        <ecNumber evidence="10">1.1.1.86</ecNumber>
    </recommendedName>
    <alternativeName>
        <fullName evidence="10">Acetohydroxy-acid isomeroreductase</fullName>
        <shortName evidence="10">AHIR</shortName>
    </alternativeName>
    <alternativeName>
        <fullName evidence="10">Alpha-keto-beta-hydroxylacyl reductoisomerase</fullName>
    </alternativeName>
</protein>
<evidence type="ECO:0000256" key="6">
    <source>
        <dbReference type="ARBA" id="ARBA00022723"/>
    </source>
</evidence>
<keyword evidence="9 10" id="KW-0100">Branched-chain amino acid biosynthesis</keyword>
<feature type="binding site" evidence="10 11">
    <location>
        <position position="227"/>
    </location>
    <ligand>
        <name>Mg(2+)</name>
        <dbReference type="ChEBI" id="CHEBI:18420"/>
        <label>2</label>
    </ligand>
</feature>
<feature type="binding site" evidence="10">
    <location>
        <position position="134"/>
    </location>
    <ligand>
        <name>NADP(+)</name>
        <dbReference type="ChEBI" id="CHEBI:58349"/>
    </ligand>
</feature>
<dbReference type="Proteomes" id="UP000319716">
    <property type="component" value="Unassembled WGS sequence"/>
</dbReference>
<dbReference type="Gene3D" id="6.10.240.10">
    <property type="match status" value="1"/>
</dbReference>
<feature type="domain" description="KARI C-terminal knotted" evidence="13">
    <location>
        <begin position="183"/>
        <end position="291"/>
    </location>
</feature>
<dbReference type="InterPro" id="IPR013116">
    <property type="entry name" value="KARI_N"/>
</dbReference>
<dbReference type="EMBL" id="BEXB01000063">
    <property type="protein sequence ID" value="GAY78809.1"/>
    <property type="molecule type" value="Genomic_DNA"/>
</dbReference>
<feature type="binding site" evidence="10 11">
    <location>
        <position position="195"/>
    </location>
    <ligand>
        <name>Mg(2+)</name>
        <dbReference type="ChEBI" id="CHEBI:18420"/>
        <label>1</label>
    </ligand>
</feature>
<comment type="cofactor">
    <cofactor evidence="10">
        <name>Mg(2+)</name>
        <dbReference type="ChEBI" id="CHEBI:18420"/>
    </cofactor>
    <text evidence="10">Binds 2 magnesium ions per subunit.</text>
</comment>
<keyword evidence="7 10" id="KW-0460">Magnesium</keyword>
<dbReference type="GO" id="GO:0000287">
    <property type="term" value="F:magnesium ion binding"/>
    <property type="evidence" value="ECO:0007669"/>
    <property type="project" value="UniProtKB-UniRule"/>
</dbReference>
<keyword evidence="5 10" id="KW-0028">Amino-acid biosynthesis</keyword>
<evidence type="ECO:0000256" key="9">
    <source>
        <dbReference type="ARBA" id="ARBA00023304"/>
    </source>
</evidence>
<dbReference type="InterPro" id="IPR036291">
    <property type="entry name" value="NAD(P)-bd_dom_sf"/>
</dbReference>
<evidence type="ECO:0000256" key="10">
    <source>
        <dbReference type="HAMAP-Rule" id="MF_00435"/>
    </source>
</evidence>
<dbReference type="EC" id="1.1.1.86" evidence="10"/>
<comment type="similarity">
    <text evidence="4 10 11">Belongs to the ketol-acid reductoisomerase family.</text>
</comment>
<dbReference type="InterPro" id="IPR008927">
    <property type="entry name" value="6-PGluconate_DH-like_C_sf"/>
</dbReference>
<dbReference type="GO" id="GO:0005829">
    <property type="term" value="C:cytosol"/>
    <property type="evidence" value="ECO:0007669"/>
    <property type="project" value="TreeGrafter"/>
</dbReference>
<comment type="pathway">
    <text evidence="2 10">Amino-acid biosynthesis; L-valine biosynthesis; L-valine from pyruvate: step 2/4.</text>
</comment>
<proteinExistence type="inferred from homology"/>
<dbReference type="PANTHER" id="PTHR21371:SF1">
    <property type="entry name" value="KETOL-ACID REDUCTOISOMERASE, MITOCHONDRIAL"/>
    <property type="match status" value="1"/>
</dbReference>
<keyword evidence="14" id="KW-0413">Isomerase</keyword>
<evidence type="ECO:0000259" key="13">
    <source>
        <dbReference type="PROSITE" id="PS51851"/>
    </source>
</evidence>
<dbReference type="GO" id="GO:0009097">
    <property type="term" value="P:isoleucine biosynthetic process"/>
    <property type="evidence" value="ECO:0007669"/>
    <property type="project" value="UniProtKB-UniRule"/>
</dbReference>
<evidence type="ECO:0000256" key="8">
    <source>
        <dbReference type="ARBA" id="ARBA00023002"/>
    </source>
</evidence>
<evidence type="ECO:0000256" key="3">
    <source>
        <dbReference type="ARBA" id="ARBA00004885"/>
    </source>
</evidence>
<keyword evidence="10" id="KW-0521">NADP</keyword>
<dbReference type="GO" id="GO:0016853">
    <property type="term" value="F:isomerase activity"/>
    <property type="evidence" value="ECO:0007669"/>
    <property type="project" value="UniProtKB-KW"/>
</dbReference>
<dbReference type="Pfam" id="PF07991">
    <property type="entry name" value="KARI_N"/>
    <property type="match status" value="1"/>
</dbReference>
<evidence type="ECO:0000256" key="11">
    <source>
        <dbReference type="PROSITE-ProRule" id="PRU01198"/>
    </source>
</evidence>
<dbReference type="PANTHER" id="PTHR21371">
    <property type="entry name" value="KETOL-ACID REDUCTOISOMERASE, MITOCHONDRIAL"/>
    <property type="match status" value="1"/>
</dbReference>
<evidence type="ECO:0000313" key="14">
    <source>
        <dbReference type="EMBL" id="GAY78809.1"/>
    </source>
</evidence>
<reference evidence="14 15" key="1">
    <citation type="submission" date="2017-11" db="EMBL/GenBank/DDBJ databases">
        <title>Draft Genome Sequence of Sporolactobacillus inulinus NBRC 111894 Isolated from Koso, a Japanese Sugar-Vegetable Fermented Beverage.</title>
        <authorList>
            <person name="Chiou T.Y."/>
            <person name="Oshima K."/>
            <person name="Suda W."/>
            <person name="Hattori M."/>
            <person name="Takahashi T."/>
        </authorList>
    </citation>
    <scope>NUCLEOTIDE SEQUENCE [LARGE SCALE GENOMIC DNA]</scope>
    <source>
        <strain evidence="14 15">NBRC111894</strain>
    </source>
</reference>
<dbReference type="PROSITE" id="PS51851">
    <property type="entry name" value="KARI_C"/>
    <property type="match status" value="1"/>
</dbReference>
<evidence type="ECO:0000256" key="2">
    <source>
        <dbReference type="ARBA" id="ARBA00004864"/>
    </source>
</evidence>
<sequence>MTAKVYYDKDINENVLQGKKVAIMGYGSQGHSQAQNLRDSGFSVTVGVRPGKSWEKAERDGFPVKTVREAAAEADVVMMLLPDERQPEVYYKEVEEGLEPGNALAFSHGFNIHFTQIVPPKDVDVFMVAPKGPGHFCRREYLNGGGVPAFYAVQQNASGQAEELALAWAKGLGAARAGVLKTTFKEETETDLFGEQAVLMGGLTHLIEAGFETLVEAGYQPENAYFETCHEMKMLTDLIYENGLTGMRYSCSDTSKFGDFTVGRYVIDDGVKTRMKKVLENIQSGKFARDWCLKIKSAARCSIHCSKRKTTRNLNVLDANCVASCLLLRMESRTVKTSQQTLHNKMQLTRRGREKG</sequence>
<comment type="catalytic activity">
    <reaction evidence="10">
        <text>(2R)-2,3-dihydroxy-3-methylbutanoate + NADP(+) = (2S)-2-acetolactate + NADPH + H(+)</text>
        <dbReference type="Rhea" id="RHEA:22068"/>
        <dbReference type="ChEBI" id="CHEBI:15378"/>
        <dbReference type="ChEBI" id="CHEBI:49072"/>
        <dbReference type="ChEBI" id="CHEBI:57783"/>
        <dbReference type="ChEBI" id="CHEBI:58349"/>
        <dbReference type="ChEBI" id="CHEBI:58476"/>
        <dbReference type="EC" id="1.1.1.86"/>
    </reaction>
</comment>
<dbReference type="HAMAP" id="MF_00435">
    <property type="entry name" value="IlvC"/>
    <property type="match status" value="1"/>
</dbReference>
<feature type="binding site" evidence="10">
    <location>
        <begin position="26"/>
        <end position="29"/>
    </location>
    <ligand>
        <name>NADP(+)</name>
        <dbReference type="ChEBI" id="CHEBI:58349"/>
    </ligand>
</feature>
<dbReference type="NCBIfam" id="NF009940">
    <property type="entry name" value="PRK13403.1"/>
    <property type="match status" value="1"/>
</dbReference>
<dbReference type="GO" id="GO:0009099">
    <property type="term" value="P:L-valine biosynthetic process"/>
    <property type="evidence" value="ECO:0007669"/>
    <property type="project" value="UniProtKB-UniRule"/>
</dbReference>
<name>A0A4Y1ZIF4_9BACL</name>
<gene>
    <name evidence="10" type="primary">ilvC</name>
    <name evidence="14" type="ORF">NBRC111894_4363</name>
</gene>
<feature type="binding site" evidence="10 11">
    <location>
        <position position="191"/>
    </location>
    <ligand>
        <name>Mg(2+)</name>
        <dbReference type="ChEBI" id="CHEBI:18420"/>
        <label>1</label>
    </ligand>
</feature>
<dbReference type="NCBIfam" id="NF004017">
    <property type="entry name" value="PRK05479.1"/>
    <property type="match status" value="1"/>
</dbReference>
<evidence type="ECO:0000313" key="15">
    <source>
        <dbReference type="Proteomes" id="UP000319716"/>
    </source>
</evidence>
<feature type="domain" description="KARI N-terminal Rossmann" evidence="12">
    <location>
        <begin position="3"/>
        <end position="182"/>
    </location>
</feature>
<keyword evidence="6 10" id="KW-0479">Metal-binding</keyword>
<dbReference type="UniPathway" id="UPA00049">
    <property type="reaction ID" value="UER00060"/>
</dbReference>
<dbReference type="AlphaFoldDB" id="A0A4Y1ZIF4"/>
<evidence type="ECO:0000259" key="12">
    <source>
        <dbReference type="PROSITE" id="PS51850"/>
    </source>
</evidence>
<dbReference type="UniPathway" id="UPA00047">
    <property type="reaction ID" value="UER00056"/>
</dbReference>
<feature type="binding site" evidence="10 11">
    <location>
        <position position="191"/>
    </location>
    <ligand>
        <name>Mg(2+)</name>
        <dbReference type="ChEBI" id="CHEBI:18420"/>
        <label>2</label>
    </ligand>
</feature>
<dbReference type="PROSITE" id="PS51850">
    <property type="entry name" value="KARI_N"/>
    <property type="match status" value="1"/>
</dbReference>
<evidence type="ECO:0000256" key="1">
    <source>
        <dbReference type="ARBA" id="ARBA00002172"/>
    </source>
</evidence>
<feature type="binding site" evidence="10">
    <location>
        <position position="49"/>
    </location>
    <ligand>
        <name>NADP(+)</name>
        <dbReference type="ChEBI" id="CHEBI:58349"/>
    </ligand>
</feature>
<dbReference type="GO" id="GO:0004455">
    <property type="term" value="F:ketol-acid reductoisomerase activity"/>
    <property type="evidence" value="ECO:0007669"/>
    <property type="project" value="UniProtKB-UniRule"/>
</dbReference>